<dbReference type="OrthoDB" id="8547821at2"/>
<evidence type="ECO:0000313" key="6">
    <source>
        <dbReference type="Proteomes" id="UP000181998"/>
    </source>
</evidence>
<dbReference type="Proteomes" id="UP000219335">
    <property type="component" value="Unassembled WGS sequence"/>
</dbReference>
<dbReference type="PROSITE" id="PS50914">
    <property type="entry name" value="BON"/>
    <property type="match status" value="1"/>
</dbReference>
<organism evidence="2 9">
    <name type="scientific">Nitrosomonas ureae</name>
    <dbReference type="NCBI Taxonomy" id="44577"/>
    <lineage>
        <taxon>Bacteria</taxon>
        <taxon>Pseudomonadati</taxon>
        <taxon>Pseudomonadota</taxon>
        <taxon>Betaproteobacteria</taxon>
        <taxon>Nitrosomonadales</taxon>
        <taxon>Nitrosomonadaceae</taxon>
        <taxon>Nitrosomonas</taxon>
    </lineage>
</organism>
<dbReference type="EMBL" id="QAOL01000002">
    <property type="protein sequence ID" value="PTQ88077.1"/>
    <property type="molecule type" value="Genomic_DNA"/>
</dbReference>
<dbReference type="InterPro" id="IPR051686">
    <property type="entry name" value="Lipoprotein_DolP"/>
</dbReference>
<evidence type="ECO:0000313" key="3">
    <source>
        <dbReference type="EMBL" id="SDT84057.1"/>
    </source>
</evidence>
<evidence type="ECO:0000313" key="7">
    <source>
        <dbReference type="Proteomes" id="UP000182882"/>
    </source>
</evidence>
<reference evidence="7" key="1">
    <citation type="submission" date="2016-10" db="EMBL/GenBank/DDBJ databases">
        <authorList>
            <person name="Varghese N."/>
            <person name="Submissions S."/>
        </authorList>
    </citation>
    <scope>NUCLEOTIDE SEQUENCE [LARGE SCALE GENOMIC DNA]</scope>
    <source>
        <strain evidence="7">Nm10</strain>
    </source>
</reference>
<evidence type="ECO:0000313" key="8">
    <source>
        <dbReference type="Proteomes" id="UP000219335"/>
    </source>
</evidence>
<reference evidence="2 9" key="4">
    <citation type="submission" date="2018-04" db="EMBL/GenBank/DDBJ databases">
        <title>Active sludge and wastewater microbial communities from Klosterneuburg, Austria.</title>
        <authorList>
            <person name="Wagner M."/>
        </authorList>
    </citation>
    <scope>NUCLEOTIDE SEQUENCE [LARGE SCALE GENOMIC DNA]</scope>
    <source>
        <strain evidence="2 9">Nm4</strain>
    </source>
</reference>
<reference evidence="3 6" key="2">
    <citation type="submission" date="2016-10" db="EMBL/GenBank/DDBJ databases">
        <authorList>
            <person name="de Groot N.N."/>
        </authorList>
    </citation>
    <scope>NUCLEOTIDE SEQUENCE [LARGE SCALE GENOMIC DNA]</scope>
    <source>
        <strain evidence="3">Nm10</strain>
        <strain evidence="4 6">Nm9</strain>
    </source>
</reference>
<dbReference type="RefSeq" id="WP_062558354.1">
    <property type="nucleotide sequence ID" value="NZ_CP013341.1"/>
</dbReference>
<dbReference type="Proteomes" id="UP000181998">
    <property type="component" value="Unassembled WGS sequence"/>
</dbReference>
<dbReference type="InterPro" id="IPR007055">
    <property type="entry name" value="BON_dom"/>
</dbReference>
<gene>
    <name evidence="2" type="ORF">C8R28_100277</name>
    <name evidence="3" type="ORF">SAMN05216406_101109</name>
    <name evidence="4" type="ORF">SAMN05421510_10638</name>
    <name evidence="5" type="ORF">SAMN06297164_1639</name>
</gene>
<evidence type="ECO:0000313" key="2">
    <source>
        <dbReference type="EMBL" id="PTQ88077.1"/>
    </source>
</evidence>
<accession>A0A0S3AHZ1</accession>
<evidence type="ECO:0000313" key="9">
    <source>
        <dbReference type="Proteomes" id="UP000244110"/>
    </source>
</evidence>
<evidence type="ECO:0000313" key="4">
    <source>
        <dbReference type="EMBL" id="SEQ49102.1"/>
    </source>
</evidence>
<dbReference type="KEGG" id="nur:ATY38_05095"/>
<keyword evidence="7" id="KW-1185">Reference proteome</keyword>
<dbReference type="AlphaFoldDB" id="A0A0S3AHZ1"/>
<dbReference type="Gene3D" id="3.30.1340.30">
    <property type="match status" value="1"/>
</dbReference>
<dbReference type="PANTHER" id="PTHR34606:SF16">
    <property type="entry name" value="BON DOMAIN-CONTAINING PROTEIN"/>
    <property type="match status" value="1"/>
</dbReference>
<sequence>MMRRDRSSHFIVFFLITQIFIFSGCASTPEQLLMEEKFNDVRITTKVYEAIIDEPSLRRFDINVRTIKGVVELSGYVSSRDDMDKAIAIARAIDGIKSIKNDMLIGSIYDDY</sequence>
<dbReference type="PANTHER" id="PTHR34606">
    <property type="entry name" value="BON DOMAIN-CONTAINING PROTEIN"/>
    <property type="match status" value="1"/>
</dbReference>
<name>A0A0S3AHZ1_9PROT</name>
<reference evidence="5 8" key="3">
    <citation type="submission" date="2017-09" db="EMBL/GenBank/DDBJ databases">
        <authorList>
            <person name="Ehlers B."/>
            <person name="Leendertz F.H."/>
        </authorList>
    </citation>
    <scope>NUCLEOTIDE SEQUENCE [LARGE SCALE GENOMIC DNA]</scope>
    <source>
        <strain evidence="5 8">Nm42</strain>
    </source>
</reference>
<proteinExistence type="predicted"/>
<dbReference type="STRING" id="44577.ATY38_05095"/>
<dbReference type="EMBL" id="FOFX01000063">
    <property type="protein sequence ID" value="SEQ49102.1"/>
    <property type="molecule type" value="Genomic_DNA"/>
</dbReference>
<dbReference type="EMBL" id="OCMU01000001">
    <property type="protein sequence ID" value="SOD18369.1"/>
    <property type="molecule type" value="Genomic_DNA"/>
</dbReference>
<dbReference type="Proteomes" id="UP000182882">
    <property type="component" value="Unassembled WGS sequence"/>
</dbReference>
<evidence type="ECO:0000313" key="5">
    <source>
        <dbReference type="EMBL" id="SOD18369.1"/>
    </source>
</evidence>
<evidence type="ECO:0000259" key="1">
    <source>
        <dbReference type="PROSITE" id="PS50914"/>
    </source>
</evidence>
<dbReference type="EMBL" id="FNLN01000001">
    <property type="protein sequence ID" value="SDT84057.1"/>
    <property type="molecule type" value="Genomic_DNA"/>
</dbReference>
<feature type="domain" description="BON" evidence="1">
    <location>
        <begin position="39"/>
        <end position="107"/>
    </location>
</feature>
<dbReference type="Pfam" id="PF04972">
    <property type="entry name" value="BON"/>
    <property type="match status" value="1"/>
</dbReference>
<dbReference type="PROSITE" id="PS51257">
    <property type="entry name" value="PROKAR_LIPOPROTEIN"/>
    <property type="match status" value="1"/>
</dbReference>
<protein>
    <submittedName>
        <fullName evidence="2">BON domain-containing protein</fullName>
    </submittedName>
</protein>
<dbReference type="Proteomes" id="UP000244110">
    <property type="component" value="Unassembled WGS sequence"/>
</dbReference>